<dbReference type="AlphaFoldDB" id="A0A1X6MNV5"/>
<evidence type="ECO:0000256" key="8">
    <source>
        <dbReference type="ARBA" id="ARBA00023157"/>
    </source>
</evidence>
<comment type="catalytic activity">
    <reaction evidence="9">
        <text>feruloyl-polysaccharide + H2O = ferulate + polysaccharide.</text>
        <dbReference type="EC" id="3.1.1.73"/>
    </reaction>
</comment>
<dbReference type="EC" id="3.1.1.-" evidence="10"/>
<keyword evidence="3" id="KW-0119">Carbohydrate metabolism</keyword>
<dbReference type="PANTHER" id="PTHR33938:SF15">
    <property type="entry name" value="FERULOYL ESTERASE B-RELATED"/>
    <property type="match status" value="1"/>
</dbReference>
<keyword evidence="6 10" id="KW-0378">Hydrolase</keyword>
<reference evidence="11 12" key="1">
    <citation type="submission" date="2017-04" db="EMBL/GenBank/DDBJ databases">
        <title>Genome Sequence of the Model Brown-Rot Fungus Postia placenta SB12.</title>
        <authorList>
            <consortium name="DOE Joint Genome Institute"/>
            <person name="Gaskell J."/>
            <person name="Kersten P."/>
            <person name="Larrondo L.F."/>
            <person name="Canessa P."/>
            <person name="Martinez D."/>
            <person name="Hibbett D."/>
            <person name="Schmoll M."/>
            <person name="Kubicek C.P."/>
            <person name="Martinez A.T."/>
            <person name="Yadav J."/>
            <person name="Master E."/>
            <person name="Magnuson J.K."/>
            <person name="James T."/>
            <person name="Yaver D."/>
            <person name="Berka R."/>
            <person name="Labutti K."/>
            <person name="Lipzen A."/>
            <person name="Aerts A."/>
            <person name="Barry K."/>
            <person name="Henrissat B."/>
            <person name="Blanchette R."/>
            <person name="Grigoriev I."/>
            <person name="Cullen D."/>
        </authorList>
    </citation>
    <scope>NUCLEOTIDE SEQUENCE [LARGE SCALE GENOMIC DNA]</scope>
    <source>
        <strain evidence="11 12">MAD-698-R-SB12</strain>
    </source>
</reference>
<evidence type="ECO:0000256" key="2">
    <source>
        <dbReference type="ARBA" id="ARBA00022487"/>
    </source>
</evidence>
<evidence type="ECO:0000256" key="1">
    <source>
        <dbReference type="ARBA" id="ARBA00006249"/>
    </source>
</evidence>
<evidence type="ECO:0000256" key="3">
    <source>
        <dbReference type="ARBA" id="ARBA00022651"/>
    </source>
</evidence>
<dbReference type="PANTHER" id="PTHR33938">
    <property type="entry name" value="FERULOYL ESTERASE B-RELATED"/>
    <property type="match status" value="1"/>
</dbReference>
<evidence type="ECO:0000313" key="12">
    <source>
        <dbReference type="Proteomes" id="UP000194127"/>
    </source>
</evidence>
<evidence type="ECO:0000256" key="4">
    <source>
        <dbReference type="ARBA" id="ARBA00022723"/>
    </source>
</evidence>
<dbReference type="GO" id="GO:0046872">
    <property type="term" value="F:metal ion binding"/>
    <property type="evidence" value="ECO:0007669"/>
    <property type="project" value="UniProtKB-KW"/>
</dbReference>
<gene>
    <name evidence="11" type="ORF">POSPLADRAFT_1067620</name>
</gene>
<evidence type="ECO:0000256" key="10">
    <source>
        <dbReference type="RuleBase" id="RU361238"/>
    </source>
</evidence>
<protein>
    <recommendedName>
        <fullName evidence="10">Carboxylic ester hydrolase</fullName>
        <ecNumber evidence="10">3.1.1.-</ecNumber>
    </recommendedName>
</protein>
<keyword evidence="3" id="KW-0858">Xylan degradation</keyword>
<dbReference type="STRING" id="670580.A0A1X6MNV5"/>
<dbReference type="Proteomes" id="UP000194127">
    <property type="component" value="Unassembled WGS sequence"/>
</dbReference>
<evidence type="ECO:0000256" key="7">
    <source>
        <dbReference type="ARBA" id="ARBA00022837"/>
    </source>
</evidence>
<evidence type="ECO:0000256" key="6">
    <source>
        <dbReference type="ARBA" id="ARBA00022801"/>
    </source>
</evidence>
<dbReference type="Pfam" id="PF07519">
    <property type="entry name" value="Tannase"/>
    <property type="match status" value="2"/>
</dbReference>
<keyword evidence="4" id="KW-0479">Metal-binding</keyword>
<dbReference type="RefSeq" id="XP_024334666.1">
    <property type="nucleotide sequence ID" value="XM_024482206.1"/>
</dbReference>
<keyword evidence="12" id="KW-1185">Reference proteome</keyword>
<sequence length="400" mass="44213">MLLAVAGVSTDTGHTSTQGSGTWAGPHNDNAIVDWAWRALHMSVVTGKEVVKQYYGQAQDTSLKEVQTFPEDFDGVIVGSPANWQTHLQDWSIHMNLNVQPSNSTRFINASVWENVIHPEVLRQCDAIDGLADGIISDPRFCDFRPEMLTCRPGQDASTCLTLDQIAAVQRIYSDYVVGDQQWIFGSYYPGGEEKYGSGLVSSKPFSIGEDWFRYFVLNDTKWTIEDYNSSVIPIADHIKPMAIEKNLTSFMGPGHNGKLLQYVGWADQLISPGNSLHYYESVHAWTNANTNMDIDDFYRLFTVPGMNHCDGGYGANAFGAVQQASGGMPPLSLDPEHNILAAMVQWVENGVAPANLTAVYWNNNNVTDGIGFTRPLCQYPKTLRYKGGNNVTADSFTCV</sequence>
<dbReference type="InterPro" id="IPR029058">
    <property type="entry name" value="AB_hydrolase_fold"/>
</dbReference>
<dbReference type="InterPro" id="IPR011118">
    <property type="entry name" value="Tannase/feruloyl_esterase"/>
</dbReference>
<keyword evidence="2" id="KW-0719">Serine esterase</keyword>
<dbReference type="GO" id="GO:0045493">
    <property type="term" value="P:xylan catabolic process"/>
    <property type="evidence" value="ECO:0007669"/>
    <property type="project" value="UniProtKB-KW"/>
</dbReference>
<accession>A0A1X6MNV5</accession>
<dbReference type="EMBL" id="KZ110606">
    <property type="protein sequence ID" value="OSX57872.1"/>
    <property type="molecule type" value="Genomic_DNA"/>
</dbReference>
<keyword evidence="7" id="KW-0106">Calcium</keyword>
<evidence type="ECO:0000313" key="11">
    <source>
        <dbReference type="EMBL" id="OSX57872.1"/>
    </source>
</evidence>
<dbReference type="GeneID" id="36327156"/>
<name>A0A1X6MNV5_9APHY</name>
<dbReference type="OrthoDB" id="3039123at2759"/>
<comment type="similarity">
    <text evidence="1 10">Belongs to the tannase family.</text>
</comment>
<organism evidence="11 12">
    <name type="scientific">Postia placenta MAD-698-R-SB12</name>
    <dbReference type="NCBI Taxonomy" id="670580"/>
    <lineage>
        <taxon>Eukaryota</taxon>
        <taxon>Fungi</taxon>
        <taxon>Dikarya</taxon>
        <taxon>Basidiomycota</taxon>
        <taxon>Agaricomycotina</taxon>
        <taxon>Agaricomycetes</taxon>
        <taxon>Polyporales</taxon>
        <taxon>Adustoporiaceae</taxon>
        <taxon>Rhodonia</taxon>
    </lineage>
</organism>
<keyword evidence="3" id="KW-0624">Polysaccharide degradation</keyword>
<keyword evidence="5" id="KW-0732">Signal</keyword>
<keyword evidence="8" id="KW-1015">Disulfide bond</keyword>
<dbReference type="GO" id="GO:0030600">
    <property type="term" value="F:feruloyl esterase activity"/>
    <property type="evidence" value="ECO:0007669"/>
    <property type="project" value="UniProtKB-EC"/>
</dbReference>
<proteinExistence type="inferred from homology"/>
<evidence type="ECO:0000256" key="9">
    <source>
        <dbReference type="ARBA" id="ARBA00034075"/>
    </source>
</evidence>
<evidence type="ECO:0000256" key="5">
    <source>
        <dbReference type="ARBA" id="ARBA00022729"/>
    </source>
</evidence>
<dbReference type="SUPFAM" id="SSF53474">
    <property type="entry name" value="alpha/beta-Hydrolases"/>
    <property type="match status" value="1"/>
</dbReference>